<keyword evidence="1" id="KW-0378">Hydrolase</keyword>
<protein>
    <recommendedName>
        <fullName evidence="2">Alpha/beta hydrolase fold-3 domain-containing protein</fullName>
    </recommendedName>
</protein>
<dbReference type="GO" id="GO:0016787">
    <property type="term" value="F:hydrolase activity"/>
    <property type="evidence" value="ECO:0007669"/>
    <property type="project" value="UniProtKB-KW"/>
</dbReference>
<dbReference type="Proteomes" id="UP000319257">
    <property type="component" value="Unassembled WGS sequence"/>
</dbReference>
<keyword evidence="4" id="KW-1185">Reference proteome</keyword>
<accession>A0A507B3R4</accession>
<dbReference type="Pfam" id="PF07859">
    <property type="entry name" value="Abhydrolase_3"/>
    <property type="match status" value="1"/>
</dbReference>
<name>A0A507B3R4_9PEZI</name>
<dbReference type="Gene3D" id="3.40.50.1820">
    <property type="entry name" value="alpha/beta hydrolase"/>
    <property type="match status" value="1"/>
</dbReference>
<dbReference type="InterPro" id="IPR050300">
    <property type="entry name" value="GDXG_lipolytic_enzyme"/>
</dbReference>
<comment type="caution">
    <text evidence="3">The sequence shown here is derived from an EMBL/GenBank/DDBJ whole genome shotgun (WGS) entry which is preliminary data.</text>
</comment>
<evidence type="ECO:0000259" key="2">
    <source>
        <dbReference type="Pfam" id="PF07859"/>
    </source>
</evidence>
<reference evidence="3 4" key="1">
    <citation type="submission" date="2019-06" db="EMBL/GenBank/DDBJ databases">
        <title>Draft genome sequence of the filamentous fungus Phialemoniopsis curvata isolated from diesel fuel.</title>
        <authorList>
            <person name="Varaljay V.A."/>
            <person name="Lyon W.J."/>
            <person name="Crouch A.L."/>
            <person name="Drake C.E."/>
            <person name="Hollomon J.M."/>
            <person name="Nadeau L.J."/>
            <person name="Nunn H.S."/>
            <person name="Stevenson B.S."/>
            <person name="Bojanowski C.L."/>
            <person name="Crookes-Goodson W.J."/>
        </authorList>
    </citation>
    <scope>NUCLEOTIDE SEQUENCE [LARGE SCALE GENOMIC DNA]</scope>
    <source>
        <strain evidence="3 4">D216</strain>
    </source>
</reference>
<feature type="domain" description="Alpha/beta hydrolase fold-3" evidence="2">
    <location>
        <begin position="123"/>
        <end position="336"/>
    </location>
</feature>
<dbReference type="AlphaFoldDB" id="A0A507B3R4"/>
<dbReference type="GeneID" id="41975196"/>
<dbReference type="InParanoid" id="A0A507B3R4"/>
<sequence>MHVVADITHSNCGEDANQGTSTAVLKSDLQLDVLKISPSSMSNKTRDFNSKLQQLEAKCPKWYHIGAAEYRWLRKAGCTPLPGAALVPSASTISVPSRDADRSIQCRVLRPKDTSTQPRGIFLHIHGGGWVLNDEESSDSYLETIANTCQLICCSVGYRLAPEHPYPAGPDDCLDVAQWLINHGPERYGTELAFVGGESAGANLAMLTALSLLQSPVESYANFRLKGLLLHYGVYALNWQPGTMHFQKDPVLILDKESLTKFRGAYLPDGTAEDFVSPSISPFYADLKALPLPPMLTTCGTEDCLLEDSAFMTTRWVLAGGEACLKLFPGSPHGFIMFDPEMHENAGSALRDVATFVDSRY</sequence>
<dbReference type="PANTHER" id="PTHR48081">
    <property type="entry name" value="AB HYDROLASE SUPERFAMILY PROTEIN C4A8.06C"/>
    <property type="match status" value="1"/>
</dbReference>
<dbReference type="EMBL" id="SKBQ01000048">
    <property type="protein sequence ID" value="TPX11538.1"/>
    <property type="molecule type" value="Genomic_DNA"/>
</dbReference>
<evidence type="ECO:0000313" key="4">
    <source>
        <dbReference type="Proteomes" id="UP000319257"/>
    </source>
</evidence>
<evidence type="ECO:0000313" key="3">
    <source>
        <dbReference type="EMBL" id="TPX11538.1"/>
    </source>
</evidence>
<dbReference type="STRING" id="1093900.A0A507B3R4"/>
<dbReference type="OrthoDB" id="408631at2759"/>
<evidence type="ECO:0000256" key="1">
    <source>
        <dbReference type="ARBA" id="ARBA00022801"/>
    </source>
</evidence>
<gene>
    <name evidence="3" type="ORF">E0L32_007749</name>
</gene>
<dbReference type="PANTHER" id="PTHR48081:SF8">
    <property type="entry name" value="ALPHA_BETA HYDROLASE FOLD-3 DOMAIN-CONTAINING PROTEIN-RELATED"/>
    <property type="match status" value="1"/>
</dbReference>
<dbReference type="SUPFAM" id="SSF53474">
    <property type="entry name" value="alpha/beta-Hydrolases"/>
    <property type="match status" value="1"/>
</dbReference>
<dbReference type="RefSeq" id="XP_030993249.1">
    <property type="nucleotide sequence ID" value="XM_031142527.1"/>
</dbReference>
<dbReference type="InterPro" id="IPR029058">
    <property type="entry name" value="AB_hydrolase_fold"/>
</dbReference>
<dbReference type="InterPro" id="IPR013094">
    <property type="entry name" value="AB_hydrolase_3"/>
</dbReference>
<organism evidence="3 4">
    <name type="scientific">Thyridium curvatum</name>
    <dbReference type="NCBI Taxonomy" id="1093900"/>
    <lineage>
        <taxon>Eukaryota</taxon>
        <taxon>Fungi</taxon>
        <taxon>Dikarya</taxon>
        <taxon>Ascomycota</taxon>
        <taxon>Pezizomycotina</taxon>
        <taxon>Sordariomycetes</taxon>
        <taxon>Sordariomycetidae</taxon>
        <taxon>Thyridiales</taxon>
        <taxon>Thyridiaceae</taxon>
        <taxon>Thyridium</taxon>
    </lineage>
</organism>
<proteinExistence type="predicted"/>